<evidence type="ECO:0000256" key="4">
    <source>
        <dbReference type="ARBA" id="ARBA00023136"/>
    </source>
</evidence>
<feature type="transmembrane region" description="Helical" evidence="6">
    <location>
        <begin position="291"/>
        <end position="314"/>
    </location>
</feature>
<evidence type="ECO:0000259" key="7">
    <source>
        <dbReference type="PROSITE" id="PS50850"/>
    </source>
</evidence>
<dbReference type="InterPro" id="IPR011701">
    <property type="entry name" value="MFS"/>
</dbReference>
<dbReference type="GO" id="GO:0005886">
    <property type="term" value="C:plasma membrane"/>
    <property type="evidence" value="ECO:0007669"/>
    <property type="project" value="TreeGrafter"/>
</dbReference>
<feature type="transmembrane region" description="Helical" evidence="6">
    <location>
        <begin position="119"/>
        <end position="137"/>
    </location>
</feature>
<dbReference type="Pfam" id="PF07690">
    <property type="entry name" value="MFS_1"/>
    <property type="match status" value="1"/>
</dbReference>
<feature type="transmembrane region" description="Helical" evidence="6">
    <location>
        <begin position="362"/>
        <end position="383"/>
    </location>
</feature>
<feature type="transmembrane region" description="Helical" evidence="6">
    <location>
        <begin position="568"/>
        <end position="587"/>
    </location>
</feature>
<comment type="caution">
    <text evidence="8">The sequence shown here is derived from an EMBL/GenBank/DDBJ whole genome shotgun (WGS) entry which is preliminary data.</text>
</comment>
<dbReference type="PANTHER" id="PTHR23501:SF3">
    <property type="entry name" value="MAJOR FACILITATOR SUPERFAMILY (MFS) PROFILE DOMAIN-CONTAINING PROTEIN"/>
    <property type="match status" value="1"/>
</dbReference>
<dbReference type="Gene3D" id="1.20.1250.20">
    <property type="entry name" value="MFS general substrate transporter like domains"/>
    <property type="match status" value="2"/>
</dbReference>
<dbReference type="EMBL" id="MU864974">
    <property type="protein sequence ID" value="KAK4462286.1"/>
    <property type="molecule type" value="Genomic_DNA"/>
</dbReference>
<protein>
    <submittedName>
        <fullName evidence="8">Major facilitator superfamily domain-containing protein</fullName>
    </submittedName>
</protein>
<comment type="subcellular location">
    <subcellularLocation>
        <location evidence="1">Membrane</location>
        <topology evidence="1">Multi-pass membrane protein</topology>
    </subcellularLocation>
</comment>
<evidence type="ECO:0000256" key="1">
    <source>
        <dbReference type="ARBA" id="ARBA00004141"/>
    </source>
</evidence>
<keyword evidence="4 6" id="KW-0472">Membrane</keyword>
<feature type="region of interest" description="Disordered" evidence="5">
    <location>
        <begin position="1"/>
        <end position="57"/>
    </location>
</feature>
<dbReference type="Proteomes" id="UP001321749">
    <property type="component" value="Unassembled WGS sequence"/>
</dbReference>
<dbReference type="GO" id="GO:0022857">
    <property type="term" value="F:transmembrane transporter activity"/>
    <property type="evidence" value="ECO:0007669"/>
    <property type="project" value="InterPro"/>
</dbReference>
<evidence type="ECO:0000256" key="2">
    <source>
        <dbReference type="ARBA" id="ARBA00022692"/>
    </source>
</evidence>
<feature type="transmembrane region" description="Helical" evidence="6">
    <location>
        <begin position="432"/>
        <end position="449"/>
    </location>
</feature>
<feature type="transmembrane region" description="Helical" evidence="6">
    <location>
        <begin position="455"/>
        <end position="479"/>
    </location>
</feature>
<proteinExistence type="predicted"/>
<name>A0AAV9HRD0_9PEZI</name>
<feature type="transmembrane region" description="Helical" evidence="6">
    <location>
        <begin position="491"/>
        <end position="515"/>
    </location>
</feature>
<feature type="domain" description="Major facilitator superfamily (MFS) profile" evidence="7">
    <location>
        <begin position="86"/>
        <end position="591"/>
    </location>
</feature>
<dbReference type="InterPro" id="IPR020846">
    <property type="entry name" value="MFS_dom"/>
</dbReference>
<evidence type="ECO:0000313" key="9">
    <source>
        <dbReference type="Proteomes" id="UP001321749"/>
    </source>
</evidence>
<gene>
    <name evidence="8" type="ORF">QBC42DRAFT_201517</name>
</gene>
<dbReference type="SUPFAM" id="SSF103473">
    <property type="entry name" value="MFS general substrate transporter"/>
    <property type="match status" value="1"/>
</dbReference>
<reference evidence="8" key="1">
    <citation type="journal article" date="2023" name="Mol. Phylogenet. Evol.">
        <title>Genome-scale phylogeny and comparative genomics of the fungal order Sordariales.</title>
        <authorList>
            <person name="Hensen N."/>
            <person name="Bonometti L."/>
            <person name="Westerberg I."/>
            <person name="Brannstrom I.O."/>
            <person name="Guillou S."/>
            <person name="Cros-Aarteil S."/>
            <person name="Calhoun S."/>
            <person name="Haridas S."/>
            <person name="Kuo A."/>
            <person name="Mondo S."/>
            <person name="Pangilinan J."/>
            <person name="Riley R."/>
            <person name="LaButti K."/>
            <person name="Andreopoulos B."/>
            <person name="Lipzen A."/>
            <person name="Chen C."/>
            <person name="Yan M."/>
            <person name="Daum C."/>
            <person name="Ng V."/>
            <person name="Clum A."/>
            <person name="Steindorff A."/>
            <person name="Ohm R.A."/>
            <person name="Martin F."/>
            <person name="Silar P."/>
            <person name="Natvig D.O."/>
            <person name="Lalanne C."/>
            <person name="Gautier V."/>
            <person name="Ament-Velasquez S.L."/>
            <person name="Kruys A."/>
            <person name="Hutchinson M.I."/>
            <person name="Powell A.J."/>
            <person name="Barry K."/>
            <person name="Miller A.N."/>
            <person name="Grigoriev I.V."/>
            <person name="Debuchy R."/>
            <person name="Gladieux P."/>
            <person name="Hiltunen Thoren M."/>
            <person name="Johannesson H."/>
        </authorList>
    </citation>
    <scope>NUCLEOTIDE SEQUENCE</scope>
    <source>
        <strain evidence="8">PSN324</strain>
    </source>
</reference>
<keyword evidence="2 6" id="KW-0812">Transmembrane</keyword>
<feature type="transmembrane region" description="Helical" evidence="6">
    <location>
        <begin position="149"/>
        <end position="168"/>
    </location>
</feature>
<dbReference type="PANTHER" id="PTHR23501">
    <property type="entry name" value="MAJOR FACILITATOR SUPERFAMILY"/>
    <property type="match status" value="1"/>
</dbReference>
<feature type="transmembrane region" description="Helical" evidence="6">
    <location>
        <begin position="81"/>
        <end position="99"/>
    </location>
</feature>
<dbReference type="InterPro" id="IPR036259">
    <property type="entry name" value="MFS_trans_sf"/>
</dbReference>
<accession>A0AAV9HRD0</accession>
<feature type="transmembrane region" description="Helical" evidence="6">
    <location>
        <begin position="237"/>
        <end position="261"/>
    </location>
</feature>
<keyword evidence="3 6" id="KW-1133">Transmembrane helix</keyword>
<evidence type="ECO:0000256" key="6">
    <source>
        <dbReference type="SAM" id="Phobius"/>
    </source>
</evidence>
<evidence type="ECO:0000256" key="3">
    <source>
        <dbReference type="ARBA" id="ARBA00022989"/>
    </source>
</evidence>
<organism evidence="8 9">
    <name type="scientific">Cladorrhinum samala</name>
    <dbReference type="NCBI Taxonomy" id="585594"/>
    <lineage>
        <taxon>Eukaryota</taxon>
        <taxon>Fungi</taxon>
        <taxon>Dikarya</taxon>
        <taxon>Ascomycota</taxon>
        <taxon>Pezizomycotina</taxon>
        <taxon>Sordariomycetes</taxon>
        <taxon>Sordariomycetidae</taxon>
        <taxon>Sordariales</taxon>
        <taxon>Podosporaceae</taxon>
        <taxon>Cladorrhinum</taxon>
    </lineage>
</organism>
<dbReference type="PROSITE" id="PS50850">
    <property type="entry name" value="MFS"/>
    <property type="match status" value="1"/>
</dbReference>
<feature type="transmembrane region" description="Helical" evidence="6">
    <location>
        <begin position="320"/>
        <end position="342"/>
    </location>
</feature>
<evidence type="ECO:0000313" key="8">
    <source>
        <dbReference type="EMBL" id="KAK4462286.1"/>
    </source>
</evidence>
<reference evidence="8" key="2">
    <citation type="submission" date="2023-06" db="EMBL/GenBank/DDBJ databases">
        <authorList>
            <consortium name="Lawrence Berkeley National Laboratory"/>
            <person name="Mondo S.J."/>
            <person name="Hensen N."/>
            <person name="Bonometti L."/>
            <person name="Westerberg I."/>
            <person name="Brannstrom I.O."/>
            <person name="Guillou S."/>
            <person name="Cros-Aarteil S."/>
            <person name="Calhoun S."/>
            <person name="Haridas S."/>
            <person name="Kuo A."/>
            <person name="Pangilinan J."/>
            <person name="Riley R."/>
            <person name="Labutti K."/>
            <person name="Andreopoulos B."/>
            <person name="Lipzen A."/>
            <person name="Chen C."/>
            <person name="Yanf M."/>
            <person name="Daum C."/>
            <person name="Ng V."/>
            <person name="Clum A."/>
            <person name="Steindorff A."/>
            <person name="Ohm R."/>
            <person name="Martin F."/>
            <person name="Silar P."/>
            <person name="Natvig D."/>
            <person name="Lalanne C."/>
            <person name="Gautier V."/>
            <person name="Ament-Velasquez S.L."/>
            <person name="Kruys A."/>
            <person name="Hutchinson M.I."/>
            <person name="Powell A.J."/>
            <person name="Barry K."/>
            <person name="Miller A.N."/>
            <person name="Grigoriev I.V."/>
            <person name="Debuchy R."/>
            <person name="Gladieux P."/>
            <person name="Thoren M.H."/>
            <person name="Johannesson H."/>
        </authorList>
    </citation>
    <scope>NUCLEOTIDE SEQUENCE</scope>
    <source>
        <strain evidence="8">PSN324</strain>
    </source>
</reference>
<evidence type="ECO:0000256" key="5">
    <source>
        <dbReference type="SAM" id="MobiDB-lite"/>
    </source>
</evidence>
<sequence length="601" mass="65454">MGLFSASKTAPAETINPASEKHTSAIGVDVEKSSAGAVLPHGRKESEEAESDDGAHQASISSDVQAGVQAVEAAQTVWTKWSLITAYGFIWLIYFITSLEEVAVRTYSPFVTSSFSSHSLVGTIWIPASIAAGLLKLPLAKILDIWGRPVGMSLMLVFWTIGFIMMAACNSVEMYAAAQVFSTIGSQGVSYCITVFIADTSSLKNRGFMLAFATSPYIVTTWIGGPMADAFMRGPGWRWGFGVWAILTPCIVSPLIMVFFLNQHKARKAGLITAKRPELSLRGLRDFVIDFDLLGLLLLAAGMAMILVPLSIYAYQKDQWRSPLIICLLIFGGLLIMAFVAYEAFLAPVNFVPMRMLANRTILLAGCTLTLVFANSSIWGTYFTSMSMVAWNLSVTEATYISNIYRTGSCLASIPIGWLIRRTRRFKWVAAYYALPLMTLGVGLLIHFRQPDVNIGYVAMTQIFIAFAGGPVVVASELAMMSQVDHQQMAAILAILDLFGSVGSAVGSSVATGVWTTVFPDALREHLPNASPSQIKSIFGSLYSQLGYRVGTPMRMGISYAYSDAQEYLLIISTCLLGAAWILTLLWRDVKLSDKTFNGII</sequence>
<dbReference type="AlphaFoldDB" id="A0AAV9HRD0"/>
<keyword evidence="9" id="KW-1185">Reference proteome</keyword>
<feature type="transmembrane region" description="Helical" evidence="6">
    <location>
        <begin position="208"/>
        <end position="225"/>
    </location>
</feature>